<dbReference type="InterPro" id="IPR017800">
    <property type="entry name" value="ADOP"/>
</dbReference>
<evidence type="ECO:0000313" key="10">
    <source>
        <dbReference type="EMBL" id="ABJ85732.1"/>
    </source>
</evidence>
<evidence type="ECO:0000256" key="2">
    <source>
        <dbReference type="ARBA" id="ARBA00022475"/>
    </source>
</evidence>
<evidence type="ECO:0000256" key="3">
    <source>
        <dbReference type="ARBA" id="ARBA00022692"/>
    </source>
</evidence>
<accession>Q01X83</accession>
<dbReference type="Pfam" id="PF12704">
    <property type="entry name" value="MacB_PCD"/>
    <property type="match status" value="2"/>
</dbReference>
<dbReference type="InterPro" id="IPR047928">
    <property type="entry name" value="Perm_prefix_1"/>
</dbReference>
<dbReference type="AlphaFoldDB" id="Q01X83"/>
<keyword evidence="5 7" id="KW-0472">Membrane</keyword>
<dbReference type="InterPro" id="IPR003838">
    <property type="entry name" value="ABC3_permease_C"/>
</dbReference>
<evidence type="ECO:0000256" key="4">
    <source>
        <dbReference type="ARBA" id="ARBA00022989"/>
    </source>
</evidence>
<dbReference type="eggNOG" id="COG0577">
    <property type="taxonomic scope" value="Bacteria"/>
</dbReference>
<keyword evidence="2" id="KW-1003">Cell membrane</keyword>
<feature type="transmembrane region" description="Helical" evidence="7">
    <location>
        <begin position="851"/>
        <end position="872"/>
    </location>
</feature>
<evidence type="ECO:0000256" key="1">
    <source>
        <dbReference type="ARBA" id="ARBA00004651"/>
    </source>
</evidence>
<comment type="subcellular location">
    <subcellularLocation>
        <location evidence="1">Cell membrane</location>
        <topology evidence="1">Multi-pass membrane protein</topology>
    </subcellularLocation>
</comment>
<dbReference type="NCBIfam" id="TIGR03434">
    <property type="entry name" value="ADOP"/>
    <property type="match status" value="1"/>
</dbReference>
<dbReference type="InterPro" id="IPR025857">
    <property type="entry name" value="MacB_PCD"/>
</dbReference>
<feature type="transmembrane region" description="Helical" evidence="7">
    <location>
        <begin position="765"/>
        <end position="788"/>
    </location>
</feature>
<feature type="transmembrane region" description="Helical" evidence="7">
    <location>
        <begin position="504"/>
        <end position="524"/>
    </location>
</feature>
<dbReference type="PANTHER" id="PTHR30572:SF4">
    <property type="entry name" value="ABC TRANSPORTER PERMEASE YTRF"/>
    <property type="match status" value="1"/>
</dbReference>
<dbReference type="STRING" id="234267.Acid_4773"/>
<dbReference type="InterPro" id="IPR050250">
    <property type="entry name" value="Macrolide_Exporter_MacB"/>
</dbReference>
<feature type="domain" description="ABC3 transporter permease C-terminal" evidence="8">
    <location>
        <begin position="363"/>
        <end position="483"/>
    </location>
</feature>
<dbReference type="EMBL" id="CP000473">
    <property type="protein sequence ID" value="ABJ85732.1"/>
    <property type="molecule type" value="Genomic_DNA"/>
</dbReference>
<dbReference type="HOGENOM" id="CLU_009433_1_0_0"/>
<feature type="transmembrane region" description="Helical" evidence="7">
    <location>
        <begin position="455"/>
        <end position="475"/>
    </location>
</feature>
<feature type="domain" description="MacB-like periplasmic core" evidence="9">
    <location>
        <begin position="509"/>
        <end position="730"/>
    </location>
</feature>
<feature type="domain" description="MacB-like periplasmic core" evidence="9">
    <location>
        <begin position="100"/>
        <end position="320"/>
    </location>
</feature>
<sequence length="887" mass="97224">MRMEQWFYTLPLRFRSLFRRERVEQELEEELQYHLERKTEEYLAQGMSREQARRAALRSMDGFTQRKEECRDMRRVSFLENTAQDIRYGLRVLAKSPGFTAVAVVTLALAIGANAVVFGVMNALILRPINVPRAESFYGIQRGDEHFSGQSYPDYLDMRDRNRSFDDLAAYSFVETGLDTGRNPARSWGQALSANYFDVLGIQPYLGRLFHRSDEHGQNSAPYIVLSYDYWHNHFSDDRAVVGRVVRLNKHPFTIIGVTPPEFHGTLLFFFPDFYVPMVNLEQVDGSNNFDARGSRWVFMVMGHLKAGVTKDQAVADLNSIGGWLAKNYPKDDGPVSFSLVRPGLYGDFLGRPVRAFVTALMLLAALILLAACANLGSLFAARAADRGREVALRLALGATRSRILHGLFTESLMIALMGGAAGLAGSVMLLRALSLWRPLPRFPIHVPVHPDARVYGIALMLALVSGILFGVVPVRQVLRSDPYQIIKAGPSATVGRRITVRDLLLVVQVAICAVLVTSSMVALRGLTRSLHANYGFEPRNAMLVNTVLNMAGYGVEQIPEMQKRMIDAMTAIPGVKTVGLVNAPPLDPEVGSTLVFAGEATDFRPSQAAARAMTFAISPEYFQAAGTALLSGRAFTWHDDKNAPLAAVINREFARKALGSPDGAIGKYFKLRSGARIQVVGIAEDGKYTTLTEEPKPAMFFPILQSPASSTFLVVRADRDPRQLAGSIRSALRELDAGLPAFVQTWEQDLGSALFPSMVATASLGVMGLMGAMLAVTGVFGMATYSVSRRLRELGIRIALGAQDREVLQAALGQAFKLLAFGSVSGMLLGILASRVLALIVYEATPRDPLVLGGVVVAMSAFGLAATWIPARRAMSVDPVRLLREE</sequence>
<dbReference type="Pfam" id="PF02687">
    <property type="entry name" value="FtsX"/>
    <property type="match status" value="2"/>
</dbReference>
<evidence type="ECO:0000259" key="9">
    <source>
        <dbReference type="Pfam" id="PF12704"/>
    </source>
</evidence>
<dbReference type="InParanoid" id="Q01X83"/>
<dbReference type="GO" id="GO:0005886">
    <property type="term" value="C:plasma membrane"/>
    <property type="evidence" value="ECO:0007669"/>
    <property type="project" value="UniProtKB-SubCell"/>
</dbReference>
<keyword evidence="3 7" id="KW-0812">Transmembrane</keyword>
<name>Q01X83_SOLUE</name>
<evidence type="ECO:0008006" key="11">
    <source>
        <dbReference type="Google" id="ProtNLM"/>
    </source>
</evidence>
<feature type="transmembrane region" description="Helical" evidence="7">
    <location>
        <begin position="356"/>
        <end position="380"/>
    </location>
</feature>
<keyword evidence="4 7" id="KW-1133">Transmembrane helix</keyword>
<evidence type="ECO:0000256" key="7">
    <source>
        <dbReference type="SAM" id="Phobius"/>
    </source>
</evidence>
<proteinExistence type="inferred from homology"/>
<dbReference type="NCBIfam" id="NF038403">
    <property type="entry name" value="perm_prefix_1"/>
    <property type="match status" value="1"/>
</dbReference>
<feature type="domain" description="ABC3 transporter permease C-terminal" evidence="8">
    <location>
        <begin position="767"/>
        <end position="880"/>
    </location>
</feature>
<dbReference type="GO" id="GO:0022857">
    <property type="term" value="F:transmembrane transporter activity"/>
    <property type="evidence" value="ECO:0007669"/>
    <property type="project" value="TreeGrafter"/>
</dbReference>
<organism evidence="10">
    <name type="scientific">Solibacter usitatus (strain Ellin6076)</name>
    <dbReference type="NCBI Taxonomy" id="234267"/>
    <lineage>
        <taxon>Bacteria</taxon>
        <taxon>Pseudomonadati</taxon>
        <taxon>Acidobacteriota</taxon>
        <taxon>Terriglobia</taxon>
        <taxon>Bryobacterales</taxon>
        <taxon>Solibacteraceae</taxon>
        <taxon>Candidatus Solibacter</taxon>
    </lineage>
</organism>
<feature type="transmembrane region" description="Helical" evidence="7">
    <location>
        <begin position="99"/>
        <end position="126"/>
    </location>
</feature>
<protein>
    <recommendedName>
        <fullName evidence="11">Permease</fullName>
    </recommendedName>
</protein>
<dbReference type="PANTHER" id="PTHR30572">
    <property type="entry name" value="MEMBRANE COMPONENT OF TRANSPORTER-RELATED"/>
    <property type="match status" value="1"/>
</dbReference>
<feature type="transmembrane region" description="Helical" evidence="7">
    <location>
        <begin position="413"/>
        <end position="435"/>
    </location>
</feature>
<dbReference type="KEGG" id="sus:Acid_4773"/>
<gene>
    <name evidence="10" type="ordered locus">Acid_4773</name>
</gene>
<evidence type="ECO:0000259" key="8">
    <source>
        <dbReference type="Pfam" id="PF02687"/>
    </source>
</evidence>
<reference evidence="10" key="1">
    <citation type="submission" date="2006-10" db="EMBL/GenBank/DDBJ databases">
        <title>Complete sequence of Solibacter usitatus Ellin6076.</title>
        <authorList>
            <consortium name="US DOE Joint Genome Institute"/>
            <person name="Copeland A."/>
            <person name="Lucas S."/>
            <person name="Lapidus A."/>
            <person name="Barry K."/>
            <person name="Detter J.C."/>
            <person name="Glavina del Rio T."/>
            <person name="Hammon N."/>
            <person name="Israni S."/>
            <person name="Dalin E."/>
            <person name="Tice H."/>
            <person name="Pitluck S."/>
            <person name="Thompson L.S."/>
            <person name="Brettin T."/>
            <person name="Bruce D."/>
            <person name="Han C."/>
            <person name="Tapia R."/>
            <person name="Gilna P."/>
            <person name="Schmutz J."/>
            <person name="Larimer F."/>
            <person name="Land M."/>
            <person name="Hauser L."/>
            <person name="Kyrpides N."/>
            <person name="Mikhailova N."/>
            <person name="Janssen P.H."/>
            <person name="Kuske C.R."/>
            <person name="Richardson P."/>
        </authorList>
    </citation>
    <scope>NUCLEOTIDE SEQUENCE</scope>
    <source>
        <strain evidence="10">Ellin6076</strain>
    </source>
</reference>
<evidence type="ECO:0000256" key="5">
    <source>
        <dbReference type="ARBA" id="ARBA00023136"/>
    </source>
</evidence>
<comment type="similarity">
    <text evidence="6">Belongs to the ABC-4 integral membrane protein family.</text>
</comment>
<evidence type="ECO:0000256" key="6">
    <source>
        <dbReference type="ARBA" id="ARBA00038076"/>
    </source>
</evidence>
<feature type="transmembrane region" description="Helical" evidence="7">
    <location>
        <begin position="819"/>
        <end position="839"/>
    </location>
</feature>